<evidence type="ECO:0000313" key="9">
    <source>
        <dbReference type="EMBL" id="GET41632.1"/>
    </source>
</evidence>
<keyword evidence="3 6" id="KW-0812">Transmembrane</keyword>
<evidence type="ECO:0000259" key="8">
    <source>
        <dbReference type="Pfam" id="PF13567"/>
    </source>
</evidence>
<feature type="domain" description="DUF4131" evidence="8">
    <location>
        <begin position="35"/>
        <end position="210"/>
    </location>
</feature>
<evidence type="ECO:0000313" key="10">
    <source>
        <dbReference type="Proteomes" id="UP001050975"/>
    </source>
</evidence>
<feature type="transmembrane region" description="Helical" evidence="6">
    <location>
        <begin position="445"/>
        <end position="467"/>
    </location>
</feature>
<dbReference type="EMBL" id="BLAY01000129">
    <property type="protein sequence ID" value="GET41632.1"/>
    <property type="molecule type" value="Genomic_DNA"/>
</dbReference>
<organism evidence="9 10">
    <name type="scientific">Microseira wollei NIES-4236</name>
    <dbReference type="NCBI Taxonomy" id="2530354"/>
    <lineage>
        <taxon>Bacteria</taxon>
        <taxon>Bacillati</taxon>
        <taxon>Cyanobacteriota</taxon>
        <taxon>Cyanophyceae</taxon>
        <taxon>Oscillatoriophycideae</taxon>
        <taxon>Aerosakkonematales</taxon>
        <taxon>Aerosakkonemataceae</taxon>
        <taxon>Microseira</taxon>
    </lineage>
</organism>
<dbReference type="RefSeq" id="WP_226588090.1">
    <property type="nucleotide sequence ID" value="NZ_BLAY01000129.1"/>
</dbReference>
<proteinExistence type="predicted"/>
<dbReference type="GO" id="GO:0005886">
    <property type="term" value="C:plasma membrane"/>
    <property type="evidence" value="ECO:0007669"/>
    <property type="project" value="UniProtKB-SubCell"/>
</dbReference>
<evidence type="ECO:0000256" key="3">
    <source>
        <dbReference type="ARBA" id="ARBA00022692"/>
    </source>
</evidence>
<feature type="transmembrane region" description="Helical" evidence="6">
    <location>
        <begin position="487"/>
        <end position="510"/>
    </location>
</feature>
<evidence type="ECO:0000256" key="2">
    <source>
        <dbReference type="ARBA" id="ARBA00022475"/>
    </source>
</evidence>
<feature type="transmembrane region" description="Helical" evidence="6">
    <location>
        <begin position="517"/>
        <end position="535"/>
    </location>
</feature>
<feature type="transmembrane region" description="Helical" evidence="6">
    <location>
        <begin position="305"/>
        <end position="334"/>
    </location>
</feature>
<gene>
    <name evidence="9" type="ORF">MiSe_64440</name>
</gene>
<evidence type="ECO:0000256" key="1">
    <source>
        <dbReference type="ARBA" id="ARBA00004651"/>
    </source>
</evidence>
<dbReference type="AlphaFoldDB" id="A0AAV3XMD0"/>
<dbReference type="PANTHER" id="PTHR30619:SF1">
    <property type="entry name" value="RECOMBINATION PROTEIN 2"/>
    <property type="match status" value="1"/>
</dbReference>
<keyword evidence="5 6" id="KW-0472">Membrane</keyword>
<dbReference type="InterPro" id="IPR036866">
    <property type="entry name" value="RibonucZ/Hydroxyglut_hydro"/>
</dbReference>
<feature type="transmembrane region" description="Helical" evidence="6">
    <location>
        <begin position="30"/>
        <end position="50"/>
    </location>
</feature>
<feature type="transmembrane region" description="Helical" evidence="6">
    <location>
        <begin position="369"/>
        <end position="387"/>
    </location>
</feature>
<protein>
    <submittedName>
        <fullName evidence="9">ComEC/Rec2-related protein</fullName>
    </submittedName>
</protein>
<comment type="caution">
    <text evidence="9">The sequence shown here is derived from an EMBL/GenBank/DDBJ whole genome shotgun (WGS) entry which is preliminary data.</text>
</comment>
<name>A0AAV3XMD0_9CYAN</name>
<feature type="transmembrane region" description="Helical" evidence="6">
    <location>
        <begin position="416"/>
        <end position="438"/>
    </location>
</feature>
<dbReference type="NCBIfam" id="TIGR00360">
    <property type="entry name" value="ComEC_N-term"/>
    <property type="match status" value="1"/>
</dbReference>
<dbReference type="Pfam" id="PF03772">
    <property type="entry name" value="Competence"/>
    <property type="match status" value="1"/>
</dbReference>
<feature type="domain" description="ComEC/Rec2-related protein" evidence="7">
    <location>
        <begin position="258"/>
        <end position="513"/>
    </location>
</feature>
<dbReference type="Pfam" id="PF13567">
    <property type="entry name" value="DUF4131"/>
    <property type="match status" value="1"/>
</dbReference>
<evidence type="ECO:0000256" key="4">
    <source>
        <dbReference type="ARBA" id="ARBA00022989"/>
    </source>
</evidence>
<sequence>MAAVGGIILCLAYILGLLSAAVMSSIAERRFSFILALGLGGLGLAAAFIIPRIWRTVAPRRLWLTAATLLFLAPLYFQLTVPQPGKNDISQFVAAQTSGNAQEQIVRVRGKITSTPRLTRSKRAQFWLNANQLNEVAGIDKPARVGQSVTGKLYVTVPLLQATGLNSGQEIDVTGSLYKPKPPANPGSFDFQAYLAKEGAFAALTGRSVSVPDEKAGSRWGWWRIRQRILRSQASKLGIPEGPFVSAMVLGSQAVNLYLPAPIRDQFAKVGLAHALAASGFQVSLILAIVGSLTGRLSARAKFGYGVAALLIFLGLTGPQAPVLRAVIMGIAALTAMVQERKIKPFGSLLLAATILLLINPLWIQDLSFQLSFLATLGLLTTVPALMKGLDWLPPVLAGAIALPIAASIWTLPLQLYVFNVVSPYSILVNVISTPLITIISIGGFISALAGLIWPLAGSAIAWPLYYPAHWLIQLVEFCGQLPGNSVAVGAIALWQLIALYGLIAIVWLWRWWQRRWWLAGLIAITLLVFPVWYAKTTLFQVTVLATPGEPILIIQDQGKITLVNSGDANTARFTVLPFLQQQGVNQIDAAIRCCTPRLGKGTDTQVTNNGWSTILERLPITNFYNEPAMRDSTSQPNLESAVQTRKGTYQTLAAGRRVETGSTDVKLLDADLPVLQLQIQGQNWLLLGNLQPDQQKQLATKIGLSNLQVLAWSGERLTDDLLKVLKPSVAIASSSSVDPDTVTALRRNKTQLFWTNRDGAIQWSPKGGFEATLELTENEASLL</sequence>
<feature type="transmembrane region" description="Helical" evidence="6">
    <location>
        <begin position="62"/>
        <end position="79"/>
    </location>
</feature>
<keyword evidence="10" id="KW-1185">Reference proteome</keyword>
<reference evidence="9" key="1">
    <citation type="submission" date="2019-10" db="EMBL/GenBank/DDBJ databases">
        <title>Draft genome sequece of Microseira wollei NIES-4236.</title>
        <authorList>
            <person name="Yamaguchi H."/>
            <person name="Suzuki S."/>
            <person name="Kawachi M."/>
        </authorList>
    </citation>
    <scope>NUCLEOTIDE SEQUENCE</scope>
    <source>
        <strain evidence="9">NIES-4236</strain>
    </source>
</reference>
<evidence type="ECO:0000256" key="6">
    <source>
        <dbReference type="SAM" id="Phobius"/>
    </source>
</evidence>
<dbReference type="InterPro" id="IPR004477">
    <property type="entry name" value="ComEC_N"/>
</dbReference>
<feature type="transmembrane region" description="Helical" evidence="6">
    <location>
        <begin position="346"/>
        <end position="363"/>
    </location>
</feature>
<feature type="transmembrane region" description="Helical" evidence="6">
    <location>
        <begin position="271"/>
        <end position="293"/>
    </location>
</feature>
<evidence type="ECO:0000259" key="7">
    <source>
        <dbReference type="Pfam" id="PF03772"/>
    </source>
</evidence>
<dbReference type="Proteomes" id="UP001050975">
    <property type="component" value="Unassembled WGS sequence"/>
</dbReference>
<dbReference type="InterPro" id="IPR052159">
    <property type="entry name" value="Competence_DNA_uptake"/>
</dbReference>
<keyword evidence="2" id="KW-1003">Cell membrane</keyword>
<keyword evidence="4 6" id="KW-1133">Transmembrane helix</keyword>
<comment type="subcellular location">
    <subcellularLocation>
        <location evidence="1">Cell membrane</location>
        <topology evidence="1">Multi-pass membrane protein</topology>
    </subcellularLocation>
</comment>
<dbReference type="InterPro" id="IPR025405">
    <property type="entry name" value="DUF4131"/>
</dbReference>
<accession>A0AAV3XMD0</accession>
<feature type="transmembrane region" description="Helical" evidence="6">
    <location>
        <begin position="392"/>
        <end position="410"/>
    </location>
</feature>
<dbReference type="Gene3D" id="3.60.15.10">
    <property type="entry name" value="Ribonuclease Z/Hydroxyacylglutathione hydrolase-like"/>
    <property type="match status" value="1"/>
</dbReference>
<evidence type="ECO:0000256" key="5">
    <source>
        <dbReference type="ARBA" id="ARBA00023136"/>
    </source>
</evidence>
<dbReference type="PANTHER" id="PTHR30619">
    <property type="entry name" value="DNA INTERNALIZATION/COMPETENCE PROTEIN COMEC/REC2"/>
    <property type="match status" value="1"/>
</dbReference>